<dbReference type="Proteomes" id="UP001163321">
    <property type="component" value="Chromosome 1"/>
</dbReference>
<protein>
    <submittedName>
        <fullName evidence="1">Uncharacterized protein</fullName>
    </submittedName>
</protein>
<dbReference type="EMBL" id="CM047580">
    <property type="protein sequence ID" value="KAI9921602.1"/>
    <property type="molecule type" value="Genomic_DNA"/>
</dbReference>
<reference evidence="1 2" key="1">
    <citation type="journal article" date="2022" name="bioRxiv">
        <title>The genome of the oomycete Peronosclerospora sorghi, a cosmopolitan pathogen of maize and sorghum, is inflated with dispersed pseudogenes.</title>
        <authorList>
            <person name="Fletcher K."/>
            <person name="Martin F."/>
            <person name="Isakeit T."/>
            <person name="Cavanaugh K."/>
            <person name="Magill C."/>
            <person name="Michelmore R."/>
        </authorList>
    </citation>
    <scope>NUCLEOTIDE SEQUENCE [LARGE SCALE GENOMIC DNA]</scope>
    <source>
        <strain evidence="1">P6</strain>
    </source>
</reference>
<keyword evidence="2" id="KW-1185">Reference proteome</keyword>
<comment type="caution">
    <text evidence="1">The sequence shown here is derived from an EMBL/GenBank/DDBJ whole genome shotgun (WGS) entry which is preliminary data.</text>
</comment>
<accession>A0ACC0WSM7</accession>
<organism evidence="1 2">
    <name type="scientific">Peronosclerospora sorghi</name>
    <dbReference type="NCBI Taxonomy" id="230839"/>
    <lineage>
        <taxon>Eukaryota</taxon>
        <taxon>Sar</taxon>
        <taxon>Stramenopiles</taxon>
        <taxon>Oomycota</taxon>
        <taxon>Peronosporomycetes</taxon>
        <taxon>Peronosporales</taxon>
        <taxon>Peronosporaceae</taxon>
        <taxon>Peronosclerospora</taxon>
    </lineage>
</organism>
<name>A0ACC0WSM7_9STRA</name>
<proteinExistence type="predicted"/>
<sequence length="82" mass="8470">MQEQNRSDQMIASIAFSAGWIESPAEPDSRTDGAPEGVMKISISHSGAPASFQRCGSVGAELEMALITASLAAHRPAKLAAG</sequence>
<evidence type="ECO:0000313" key="2">
    <source>
        <dbReference type="Proteomes" id="UP001163321"/>
    </source>
</evidence>
<evidence type="ECO:0000313" key="1">
    <source>
        <dbReference type="EMBL" id="KAI9921602.1"/>
    </source>
</evidence>
<gene>
    <name evidence="1" type="ORF">PsorP6_002325</name>
</gene>